<evidence type="ECO:0000313" key="1">
    <source>
        <dbReference type="EMBL" id="JAH99885.1"/>
    </source>
</evidence>
<name>A0A0E9XDH5_ANGAN</name>
<reference evidence="1" key="1">
    <citation type="submission" date="2014-11" db="EMBL/GenBank/DDBJ databases">
        <authorList>
            <person name="Amaro Gonzalez C."/>
        </authorList>
    </citation>
    <scope>NUCLEOTIDE SEQUENCE</scope>
</reference>
<protein>
    <submittedName>
        <fullName evidence="1">Uncharacterized protein</fullName>
    </submittedName>
</protein>
<organism evidence="1">
    <name type="scientific">Anguilla anguilla</name>
    <name type="common">European freshwater eel</name>
    <name type="synonym">Muraena anguilla</name>
    <dbReference type="NCBI Taxonomy" id="7936"/>
    <lineage>
        <taxon>Eukaryota</taxon>
        <taxon>Metazoa</taxon>
        <taxon>Chordata</taxon>
        <taxon>Craniata</taxon>
        <taxon>Vertebrata</taxon>
        <taxon>Euteleostomi</taxon>
        <taxon>Actinopterygii</taxon>
        <taxon>Neopterygii</taxon>
        <taxon>Teleostei</taxon>
        <taxon>Anguilliformes</taxon>
        <taxon>Anguillidae</taxon>
        <taxon>Anguilla</taxon>
    </lineage>
</organism>
<dbReference type="EMBL" id="GBXM01008692">
    <property type="protein sequence ID" value="JAH99885.1"/>
    <property type="molecule type" value="Transcribed_RNA"/>
</dbReference>
<reference evidence="1" key="2">
    <citation type="journal article" date="2015" name="Fish Shellfish Immunol.">
        <title>Early steps in the European eel (Anguilla anguilla)-Vibrio vulnificus interaction in the gills: Role of the RtxA13 toxin.</title>
        <authorList>
            <person name="Callol A."/>
            <person name="Pajuelo D."/>
            <person name="Ebbesson L."/>
            <person name="Teles M."/>
            <person name="MacKenzie S."/>
            <person name="Amaro C."/>
        </authorList>
    </citation>
    <scope>NUCLEOTIDE SEQUENCE</scope>
</reference>
<dbReference type="AlphaFoldDB" id="A0A0E9XDH5"/>
<proteinExistence type="predicted"/>
<accession>A0A0E9XDH5</accession>
<sequence>MLSPSSIAWYAPCPKIASASIRPPIIPRMMLKIRKGRFIQTFVFLIFSRKNYCPVSRE</sequence>